<name>A0A345ZYM5_9HYPH</name>
<protein>
    <recommendedName>
        <fullName evidence="5">DUF3551 domain-containing protein</fullName>
    </recommendedName>
</protein>
<dbReference type="EMBL" id="CP031417">
    <property type="protein sequence ID" value="AXK82022.1"/>
    <property type="molecule type" value="Genomic_DNA"/>
</dbReference>
<gene>
    <name evidence="3" type="ORF">DW352_16715</name>
</gene>
<feature type="compositionally biased region" description="Basic and acidic residues" evidence="1">
    <location>
        <begin position="30"/>
        <end position="56"/>
    </location>
</feature>
<feature type="chain" id="PRO_5016574756" description="DUF3551 domain-containing protein" evidence="2">
    <location>
        <begin position="23"/>
        <end position="112"/>
    </location>
</feature>
<evidence type="ECO:0000313" key="4">
    <source>
        <dbReference type="Proteomes" id="UP000254889"/>
    </source>
</evidence>
<dbReference type="RefSeq" id="WP_115692401.1">
    <property type="nucleotide sequence ID" value="NZ_CP031417.1"/>
</dbReference>
<dbReference type="OrthoDB" id="8245037at2"/>
<dbReference type="KEGG" id="ptaw:DW352_16715"/>
<evidence type="ECO:0008006" key="5">
    <source>
        <dbReference type="Google" id="ProtNLM"/>
    </source>
</evidence>
<evidence type="ECO:0000256" key="1">
    <source>
        <dbReference type="SAM" id="MobiDB-lite"/>
    </source>
</evidence>
<keyword evidence="2" id="KW-0732">Signal</keyword>
<feature type="region of interest" description="Disordered" evidence="1">
    <location>
        <begin position="24"/>
        <end position="65"/>
    </location>
</feature>
<dbReference type="Proteomes" id="UP000254889">
    <property type="component" value="Chromosome"/>
</dbReference>
<evidence type="ECO:0000256" key="2">
    <source>
        <dbReference type="SAM" id="SignalP"/>
    </source>
</evidence>
<evidence type="ECO:0000313" key="3">
    <source>
        <dbReference type="EMBL" id="AXK82022.1"/>
    </source>
</evidence>
<reference evidence="3 4" key="1">
    <citation type="submission" date="2018-07" db="EMBL/GenBank/DDBJ databases">
        <authorList>
            <person name="Quirk P.G."/>
            <person name="Krulwich T.A."/>
        </authorList>
    </citation>
    <scope>NUCLEOTIDE SEQUENCE [LARGE SCALE GENOMIC DNA]</scope>
    <source>
        <strain evidence="3 4">CC-BB4</strain>
    </source>
</reference>
<proteinExistence type="predicted"/>
<feature type="signal peptide" evidence="2">
    <location>
        <begin position="1"/>
        <end position="22"/>
    </location>
</feature>
<keyword evidence="4" id="KW-1185">Reference proteome</keyword>
<accession>A0A345ZYM5</accession>
<organism evidence="3 4">
    <name type="scientific">Pseudolabrys taiwanensis</name>
    <dbReference type="NCBI Taxonomy" id="331696"/>
    <lineage>
        <taxon>Bacteria</taxon>
        <taxon>Pseudomonadati</taxon>
        <taxon>Pseudomonadota</taxon>
        <taxon>Alphaproteobacteria</taxon>
        <taxon>Hyphomicrobiales</taxon>
        <taxon>Xanthobacteraceae</taxon>
        <taxon>Pseudolabrys</taxon>
    </lineage>
</organism>
<dbReference type="AlphaFoldDB" id="A0A345ZYM5"/>
<sequence length="112" mass="12981">MGFRIVVLLLLLSTGIPSIAWSQDWNQNSRDNDSRRDQQWDNQRWDRGGDNRDNGNRDNGNVTEAQKRACEPEVFRLCSYYIPNRDAITACLHKNISKLNADCRAVMEGRLR</sequence>